<reference evidence="1" key="1">
    <citation type="journal article" date="2018" name="DNA Res.">
        <title>Multiple hybrid de novo genome assembly of finger millet, an orphan allotetraploid crop.</title>
        <authorList>
            <person name="Hatakeyama M."/>
            <person name="Aluri S."/>
            <person name="Balachadran M.T."/>
            <person name="Sivarajan S.R."/>
            <person name="Patrignani A."/>
            <person name="Gruter S."/>
            <person name="Poveda L."/>
            <person name="Shimizu-Inatsugi R."/>
            <person name="Baeten J."/>
            <person name="Francoijs K.J."/>
            <person name="Nataraja K.N."/>
            <person name="Reddy Y.A.N."/>
            <person name="Phadnis S."/>
            <person name="Ravikumar R.L."/>
            <person name="Schlapbach R."/>
            <person name="Sreeman S.M."/>
            <person name="Shimizu K.K."/>
        </authorList>
    </citation>
    <scope>NUCLEOTIDE SEQUENCE</scope>
</reference>
<accession>A0AAV5E074</accession>
<name>A0AAV5E074_ELECO</name>
<dbReference type="PANTHER" id="PTHR36811">
    <property type="entry name" value="OS08G0444440 PROTEIN"/>
    <property type="match status" value="1"/>
</dbReference>
<reference evidence="1" key="2">
    <citation type="submission" date="2021-12" db="EMBL/GenBank/DDBJ databases">
        <title>Resequencing data analysis of finger millet.</title>
        <authorList>
            <person name="Hatakeyama M."/>
            <person name="Aluri S."/>
            <person name="Balachadran M.T."/>
            <person name="Sivarajan S.R."/>
            <person name="Poveda L."/>
            <person name="Shimizu-Inatsugi R."/>
            <person name="Schlapbach R."/>
            <person name="Sreeman S.M."/>
            <person name="Shimizu K.K."/>
        </authorList>
    </citation>
    <scope>NUCLEOTIDE SEQUENCE</scope>
</reference>
<dbReference type="AlphaFoldDB" id="A0AAV5E074"/>
<dbReference type="Proteomes" id="UP001054889">
    <property type="component" value="Unassembled WGS sequence"/>
</dbReference>
<dbReference type="PANTHER" id="PTHR36811:SF2">
    <property type="entry name" value="OS08G0444440 PROTEIN"/>
    <property type="match status" value="1"/>
</dbReference>
<dbReference type="EMBL" id="BQKI01000072">
    <property type="protein sequence ID" value="GJN16097.1"/>
    <property type="molecule type" value="Genomic_DNA"/>
</dbReference>
<gene>
    <name evidence="1" type="primary">gb03050</name>
    <name evidence="1" type="ORF">PR202_gb03050</name>
</gene>
<comment type="caution">
    <text evidence="1">The sequence shown here is derived from an EMBL/GenBank/DDBJ whole genome shotgun (WGS) entry which is preliminary data.</text>
</comment>
<proteinExistence type="predicted"/>
<evidence type="ECO:0000313" key="1">
    <source>
        <dbReference type="EMBL" id="GJN16097.1"/>
    </source>
</evidence>
<organism evidence="1 2">
    <name type="scientific">Eleusine coracana subsp. coracana</name>
    <dbReference type="NCBI Taxonomy" id="191504"/>
    <lineage>
        <taxon>Eukaryota</taxon>
        <taxon>Viridiplantae</taxon>
        <taxon>Streptophyta</taxon>
        <taxon>Embryophyta</taxon>
        <taxon>Tracheophyta</taxon>
        <taxon>Spermatophyta</taxon>
        <taxon>Magnoliopsida</taxon>
        <taxon>Liliopsida</taxon>
        <taxon>Poales</taxon>
        <taxon>Poaceae</taxon>
        <taxon>PACMAD clade</taxon>
        <taxon>Chloridoideae</taxon>
        <taxon>Cynodonteae</taxon>
        <taxon>Eleusininae</taxon>
        <taxon>Eleusine</taxon>
    </lineage>
</organism>
<keyword evidence="2" id="KW-1185">Reference proteome</keyword>
<sequence length="119" mass="12756">MKKDLLGVRKKTAAAKRRRKVVAPAKAGSAGRLAKAIADYLAFDSYMYAPLLSDPPVPAAASSQPPATAAPSAAPPPDVYRAWVLAVWAVCSMNLHRTQKEAALVQKYRGSWRATFTAC</sequence>
<evidence type="ECO:0000313" key="2">
    <source>
        <dbReference type="Proteomes" id="UP001054889"/>
    </source>
</evidence>
<protein>
    <submittedName>
        <fullName evidence="1">Uncharacterized protein</fullName>
    </submittedName>
</protein>